<gene>
    <name evidence="5" type="ORF">Scep_029055</name>
</gene>
<feature type="repeat" description="WD" evidence="3">
    <location>
        <begin position="535"/>
        <end position="560"/>
    </location>
</feature>
<name>A0AAP0E4I4_9MAGN</name>
<dbReference type="GO" id="GO:0005737">
    <property type="term" value="C:cytoplasm"/>
    <property type="evidence" value="ECO:0007669"/>
    <property type="project" value="TreeGrafter"/>
</dbReference>
<dbReference type="Pfam" id="PF00400">
    <property type="entry name" value="WD40"/>
    <property type="match status" value="1"/>
</dbReference>
<dbReference type="SUPFAM" id="SSF48371">
    <property type="entry name" value="ARM repeat"/>
    <property type="match status" value="1"/>
</dbReference>
<evidence type="ECO:0000313" key="6">
    <source>
        <dbReference type="Proteomes" id="UP001419268"/>
    </source>
</evidence>
<evidence type="ECO:0000313" key="5">
    <source>
        <dbReference type="EMBL" id="KAK9082584.1"/>
    </source>
</evidence>
<protein>
    <recommendedName>
        <fullName evidence="7">WD repeat-containing protein 7</fullName>
    </recommendedName>
</protein>
<sequence>MKCQTVASVWSAAPPLHRVVATAVMNEPPTLYTGGSDGSIIWWAPSPDQRQLSPIAILCGHASPIAALDICVVVGHGALISACTDGVLCVWSRGSGHCRRRRKMPPWAGSPSSISTLTASPRYLCIACSSIVDSKCAVVIVDSYSLNIIRTVFHGSLSIGPFKFMGLFSSADEAESFNVFISDGFGKVQTFSVAAKEFEQEGEGGISVHTSSEPATSVWPGSSGDGGYLVSMQTHGKLLLLVFRTHCIFRLVGSGTVIGELSFVDSPLYDDSIPIQSHLAGGTFLCVDDGDAQEGRVVEHLALWSNLGATVVYRITFSENAFRLEVLFEISSILYEYDVKVSVNVCQLNGNLLRIESFSFIFEESLLWKPQITIWSLCQQTHTHDKVCKQSKLLGKGIFPVEWDHSSPTPSKTEASVYDMSKKPISNDNGMTSSQIRNGLFRKGDFNLKGNIVSSSMVLSESFCTPYAIVYGFYNGEIEVVQFEMLFREVDSGDGSPRRMVEQHVKEQCFSGHTGPILCMAAHFMNGVSHQRSRSRLLVSGSMDCTIHIWDFDTGDNIAVMHHHVAPVRQIILPPPWTDSPWNDCFLSVGEDSCVALVSLETFRVERMFPGHPNFPSFVAWDGARGYVACLCKNLLGKGDSVDGLYLWDVKTGARERILRGTASHSMFDHFCSRININPASGNILGGITSTSSLVLPVIEDASFTESHSKNLEKGVTSVYPAQKRIPELTESVMSLAHLTNGKPRNNLHSLQILQKNRHAVKCSCPFPGITAMVFDLSSLMFFSQNFGQLVETLEIDNERLNSQVLDQGPNSPNSHQTTSSSMSDGQGITNSIEDQEWLKSLEGYSIRFSLSFLHWWGVDQELDSLLMSELNVIRPEKYIVASGLLGDRGSLTLMLPASHPTHELWCLSSEFCAIRSLTMVSLAQRMISLSLSSSAVCSALSAFYTRSFLEKVQSIKPPSLQLLTSFWQDESEHVRMAARSLFHCAASRAIPLPLCGKKANQNTQFAISADGSDEHKEKNGDETTASRLLESGRITELGGSEADELGIRSWLESFEIQDWVSCVGGTRQDAMASHIIVAAALAVWYPSLVKPCLAILVVHALVKLVMAMNERYSSTAAELLAEGMESTWKACFGPEIPHLIGDVFFQIDCLSNASAKSSDQKKSVTASFRETLIGILLPSLAMADIPGFLHVIERQIWSTASDSPVHLVSLMTLIRVMRGSPKPLAQYIDKVVSFILQTMDPGNSVMRKACLPTAMAALKDVVRVYPMVSLNDASTKLAVGDAIGDISSVTIRVYDMQSVAKIRVLDASGPPGLPGLLGGTSEVRITTAISALSFSPDGEGLVAFSEHGLMIRWWSLGSGWWEKLSRSLVPVQCTKLIFVPPWEGFSSTTSRSSIIASITGPDREVNTEEKERSLCEVENMKLLIYSLDLSYQLEWAGDRKVLLKHHGLELGTCQL</sequence>
<dbReference type="Gene3D" id="2.130.10.10">
    <property type="entry name" value="YVTN repeat-like/Quinoprotein amine dehydrogenase"/>
    <property type="match status" value="2"/>
</dbReference>
<dbReference type="PANTHER" id="PTHR44099">
    <property type="entry name" value="RABCONNECTIN-3B, ISOFORM A"/>
    <property type="match status" value="1"/>
</dbReference>
<dbReference type="EMBL" id="JBBNAG010000013">
    <property type="protein sequence ID" value="KAK9082584.1"/>
    <property type="molecule type" value="Genomic_DNA"/>
</dbReference>
<evidence type="ECO:0008006" key="7">
    <source>
        <dbReference type="Google" id="ProtNLM"/>
    </source>
</evidence>
<dbReference type="SUPFAM" id="SSF82171">
    <property type="entry name" value="DPP6 N-terminal domain-like"/>
    <property type="match status" value="1"/>
</dbReference>
<proteinExistence type="predicted"/>
<keyword evidence="2" id="KW-0677">Repeat</keyword>
<evidence type="ECO:0000256" key="3">
    <source>
        <dbReference type="PROSITE-ProRule" id="PRU00221"/>
    </source>
</evidence>
<dbReference type="SMART" id="SM00320">
    <property type="entry name" value="WD40"/>
    <property type="match status" value="6"/>
</dbReference>
<dbReference type="InterPro" id="IPR016024">
    <property type="entry name" value="ARM-type_fold"/>
</dbReference>
<dbReference type="InterPro" id="IPR036322">
    <property type="entry name" value="WD40_repeat_dom_sf"/>
</dbReference>
<reference evidence="5 6" key="1">
    <citation type="submission" date="2024-01" db="EMBL/GenBank/DDBJ databases">
        <title>Genome assemblies of Stephania.</title>
        <authorList>
            <person name="Yang L."/>
        </authorList>
    </citation>
    <scope>NUCLEOTIDE SEQUENCE [LARGE SCALE GENOMIC DNA]</scope>
    <source>
        <strain evidence="5">JXDWG</strain>
        <tissue evidence="5">Leaf</tissue>
    </source>
</reference>
<dbReference type="Proteomes" id="UP001419268">
    <property type="component" value="Unassembled WGS sequence"/>
</dbReference>
<comment type="caution">
    <text evidence="5">The sequence shown here is derived from an EMBL/GenBank/DDBJ whole genome shotgun (WGS) entry which is preliminary data.</text>
</comment>
<organism evidence="5 6">
    <name type="scientific">Stephania cephalantha</name>
    <dbReference type="NCBI Taxonomy" id="152367"/>
    <lineage>
        <taxon>Eukaryota</taxon>
        <taxon>Viridiplantae</taxon>
        <taxon>Streptophyta</taxon>
        <taxon>Embryophyta</taxon>
        <taxon>Tracheophyta</taxon>
        <taxon>Spermatophyta</taxon>
        <taxon>Magnoliopsida</taxon>
        <taxon>Ranunculales</taxon>
        <taxon>Menispermaceae</taxon>
        <taxon>Menispermoideae</taxon>
        <taxon>Cissampelideae</taxon>
        <taxon>Stephania</taxon>
    </lineage>
</organism>
<dbReference type="InterPro" id="IPR001680">
    <property type="entry name" value="WD40_rpt"/>
</dbReference>
<keyword evidence="6" id="KW-1185">Reference proteome</keyword>
<evidence type="ECO:0000256" key="2">
    <source>
        <dbReference type="ARBA" id="ARBA00022737"/>
    </source>
</evidence>
<evidence type="ECO:0000256" key="4">
    <source>
        <dbReference type="SAM" id="MobiDB-lite"/>
    </source>
</evidence>
<accession>A0AAP0E4I4</accession>
<dbReference type="PROSITE" id="PS50082">
    <property type="entry name" value="WD_REPEATS_2"/>
    <property type="match status" value="1"/>
</dbReference>
<feature type="region of interest" description="Disordered" evidence="4">
    <location>
        <begin position="804"/>
        <end position="827"/>
    </location>
</feature>
<keyword evidence="1 3" id="KW-0853">WD repeat</keyword>
<dbReference type="SUPFAM" id="SSF50978">
    <property type="entry name" value="WD40 repeat-like"/>
    <property type="match status" value="2"/>
</dbReference>
<dbReference type="PROSITE" id="PS00678">
    <property type="entry name" value="WD_REPEATS_1"/>
    <property type="match status" value="1"/>
</dbReference>
<dbReference type="PANTHER" id="PTHR44099:SF4">
    <property type="entry name" value="RABCONNECTIN-3B, ISOFORM A"/>
    <property type="match status" value="1"/>
</dbReference>
<dbReference type="InterPro" id="IPR049916">
    <property type="entry name" value="WDR72-like"/>
</dbReference>
<dbReference type="InterPro" id="IPR015943">
    <property type="entry name" value="WD40/YVTN_repeat-like_dom_sf"/>
</dbReference>
<dbReference type="InterPro" id="IPR019775">
    <property type="entry name" value="WD40_repeat_CS"/>
</dbReference>
<evidence type="ECO:0000256" key="1">
    <source>
        <dbReference type="ARBA" id="ARBA00022574"/>
    </source>
</evidence>